<sequence length="413" mass="43690">MTKKTKNLVIAAGLIGLAGSIGAIAGLSPTLAGGRTLAPGHANGDAANALGITADIDSRIAVDVANQALPGEIVDVELTYDHDLITINDLLVNGGTAAKVDEESYYFEMPDEAVTLTVDAIIEGEYHLVNLNPNVELYGYDELGFDAGDEVTLSIGLPVDTAYTITDVEIGALNDEGTAIETPISYTYQGGNAYTFTAPEGLTADVGVYAHTETKMFALKTQGSNIDYVYEVIGEERTEVSSREHAYAGATIEVHLEDTAQALATGLRIVETGEEITPVEQDGTLVCTFTMPAKDITIEAITTPNYIPLAVTQGEHVTVTPSTYDSETGLLTPAVDEQGQMAAVPTPRFTSIGNPMTTTTCLTNSASNTHRPGTPNTPCPLPSCMTMRLDCITSICRMGRTSRSPTPRSRSKT</sequence>
<reference evidence="1" key="1">
    <citation type="submission" date="2020-10" db="EMBL/GenBank/DDBJ databases">
        <authorList>
            <person name="Gilroy R."/>
        </authorList>
    </citation>
    <scope>NUCLEOTIDE SEQUENCE</scope>
    <source>
        <strain evidence="1">17113</strain>
    </source>
</reference>
<dbReference type="AlphaFoldDB" id="A0A9D9DEZ6"/>
<dbReference type="EMBL" id="JADINA010000012">
    <property type="protein sequence ID" value="MBO8426026.1"/>
    <property type="molecule type" value="Genomic_DNA"/>
</dbReference>
<name>A0A9D9DEZ6_9FIRM</name>
<evidence type="ECO:0000313" key="1">
    <source>
        <dbReference type="EMBL" id="MBO8426026.1"/>
    </source>
</evidence>
<evidence type="ECO:0000313" key="2">
    <source>
        <dbReference type="Proteomes" id="UP000823634"/>
    </source>
</evidence>
<comment type="caution">
    <text evidence="1">The sequence shown here is derived from an EMBL/GenBank/DDBJ whole genome shotgun (WGS) entry which is preliminary data.</text>
</comment>
<reference evidence="1" key="2">
    <citation type="journal article" date="2021" name="PeerJ">
        <title>Extensive microbial diversity within the chicken gut microbiome revealed by metagenomics and culture.</title>
        <authorList>
            <person name="Gilroy R."/>
            <person name="Ravi A."/>
            <person name="Getino M."/>
            <person name="Pursley I."/>
            <person name="Horton D.L."/>
            <person name="Alikhan N.F."/>
            <person name="Baker D."/>
            <person name="Gharbi K."/>
            <person name="Hall N."/>
            <person name="Watson M."/>
            <person name="Adriaenssens E.M."/>
            <person name="Foster-Nyarko E."/>
            <person name="Jarju S."/>
            <person name="Secka A."/>
            <person name="Antonio M."/>
            <person name="Oren A."/>
            <person name="Chaudhuri R.R."/>
            <person name="La Ragione R."/>
            <person name="Hildebrand F."/>
            <person name="Pallen M.J."/>
        </authorList>
    </citation>
    <scope>NUCLEOTIDE SEQUENCE</scope>
    <source>
        <strain evidence="1">17113</strain>
    </source>
</reference>
<gene>
    <name evidence="1" type="ORF">IAC61_01745</name>
</gene>
<protein>
    <submittedName>
        <fullName evidence="1">Uncharacterized protein</fullName>
    </submittedName>
</protein>
<proteinExistence type="predicted"/>
<dbReference type="Proteomes" id="UP000823634">
    <property type="component" value="Unassembled WGS sequence"/>
</dbReference>
<accession>A0A9D9DEZ6</accession>
<organism evidence="1 2">
    <name type="scientific">Candidatus Alloenteromonas pullistercoris</name>
    <dbReference type="NCBI Taxonomy" id="2840785"/>
    <lineage>
        <taxon>Bacteria</taxon>
        <taxon>Bacillati</taxon>
        <taxon>Bacillota</taxon>
        <taxon>Bacillota incertae sedis</taxon>
        <taxon>Candidatus Alloenteromonas</taxon>
    </lineage>
</organism>